<protein>
    <submittedName>
        <fullName evidence="1">Uncharacterized protein</fullName>
    </submittedName>
</protein>
<gene>
    <name evidence="1" type="ORF">NQ176_g1104</name>
</gene>
<evidence type="ECO:0000313" key="1">
    <source>
        <dbReference type="EMBL" id="KAJ2982857.1"/>
    </source>
</evidence>
<name>A0ACC1NU73_9HYPO</name>
<dbReference type="EMBL" id="JANJQO010000054">
    <property type="protein sequence ID" value="KAJ2982857.1"/>
    <property type="molecule type" value="Genomic_DNA"/>
</dbReference>
<reference evidence="1" key="1">
    <citation type="submission" date="2022-08" db="EMBL/GenBank/DDBJ databases">
        <title>Genome Sequence of Lecanicillium fungicola.</title>
        <authorList>
            <person name="Buettner E."/>
        </authorList>
    </citation>
    <scope>NUCLEOTIDE SEQUENCE</scope>
    <source>
        <strain evidence="1">Babe33</strain>
    </source>
</reference>
<sequence>MSCHVCLRGHEPQKLPFLCPVDARNQIYNDRVKNLLLLFENEQLRLQINCLLDGCNAVEAGTAAQILADDSTKHILASAKKLRQEIKEAREDIRQRKASIATRRTQLAAALHGSSDVKLKQQRDVEKSTQVLNFRWSQSAEDMASTRAFLCREAVKLYGLKRVRKGNSGRYEYFLGRLPIVDLSSLECESTLVAANSTSQIKLTCIYLAQTPEAISTSLAHLSHILMLIAHYLAVRLPAEITLPHRDYPRPTIFNLMGSYNHEHASFQGSPGAGIIPNEINATRAEHLPTPRPLYIDKPIRQFAKENSAGFSFFLEGVTLLAYNIAWLSSSQGVSIGEGSFDDICNMGKNLYSLLVSSCLQGPLLTNAASDENKNTVNKDDITPSWIGRYSHGTTFYALGGADGSDLVRTFRLPSPMKLADKLKKKILGETPAPDWELLEDDAWKVDDEPETRNGKEVERPKAESKGWMKVKSR</sequence>
<evidence type="ECO:0000313" key="2">
    <source>
        <dbReference type="Proteomes" id="UP001143910"/>
    </source>
</evidence>
<organism evidence="1 2">
    <name type="scientific">Zarea fungicola</name>
    <dbReference type="NCBI Taxonomy" id="93591"/>
    <lineage>
        <taxon>Eukaryota</taxon>
        <taxon>Fungi</taxon>
        <taxon>Dikarya</taxon>
        <taxon>Ascomycota</taxon>
        <taxon>Pezizomycotina</taxon>
        <taxon>Sordariomycetes</taxon>
        <taxon>Hypocreomycetidae</taxon>
        <taxon>Hypocreales</taxon>
        <taxon>Cordycipitaceae</taxon>
        <taxon>Zarea</taxon>
    </lineage>
</organism>
<keyword evidence="2" id="KW-1185">Reference proteome</keyword>
<dbReference type="Proteomes" id="UP001143910">
    <property type="component" value="Unassembled WGS sequence"/>
</dbReference>
<accession>A0ACC1NU73</accession>
<comment type="caution">
    <text evidence="1">The sequence shown here is derived from an EMBL/GenBank/DDBJ whole genome shotgun (WGS) entry which is preliminary data.</text>
</comment>
<proteinExistence type="predicted"/>